<accession>A0ABY3PP54</accession>
<dbReference type="GO" id="GO:0004519">
    <property type="term" value="F:endonuclease activity"/>
    <property type="evidence" value="ECO:0007669"/>
    <property type="project" value="UniProtKB-KW"/>
</dbReference>
<dbReference type="PANTHER" id="PTHR34107">
    <property type="entry name" value="SLL0198 PROTEIN-RELATED"/>
    <property type="match status" value="1"/>
</dbReference>
<keyword evidence="2" id="KW-0255">Endonuclease</keyword>
<dbReference type="Gene3D" id="3.90.1570.10">
    <property type="entry name" value="tt1808, chain A"/>
    <property type="match status" value="1"/>
</dbReference>
<gene>
    <name evidence="2" type="ORF">ISF26_04210</name>
</gene>
<reference evidence="2 3" key="1">
    <citation type="journal article" date="2021" name="Genome Biol. Evol.">
        <title>Complete Genome Sequencing of a Novel Gloeobacter Species from a Waterfall Cave in Mexico.</title>
        <authorList>
            <person name="Saw J.H."/>
            <person name="Cardona T."/>
            <person name="Montejano G."/>
        </authorList>
    </citation>
    <scope>NUCLEOTIDE SEQUENCE [LARGE SCALE GENOMIC DNA]</scope>
    <source>
        <strain evidence="2">MG652769</strain>
    </source>
</reference>
<dbReference type="CDD" id="cd06260">
    <property type="entry name" value="DUF820-like"/>
    <property type="match status" value="1"/>
</dbReference>
<dbReference type="PANTHER" id="PTHR34107:SF2">
    <property type="entry name" value="SLL0888 PROTEIN"/>
    <property type="match status" value="1"/>
</dbReference>
<dbReference type="InterPro" id="IPR011335">
    <property type="entry name" value="Restrct_endonuc-II-like"/>
</dbReference>
<dbReference type="SUPFAM" id="SSF52980">
    <property type="entry name" value="Restriction endonuclease-like"/>
    <property type="match status" value="1"/>
</dbReference>
<dbReference type="Pfam" id="PF05685">
    <property type="entry name" value="Uma2"/>
    <property type="match status" value="1"/>
</dbReference>
<dbReference type="InterPro" id="IPR012296">
    <property type="entry name" value="Nuclease_put_TT1808"/>
</dbReference>
<evidence type="ECO:0000313" key="3">
    <source>
        <dbReference type="Proteomes" id="UP001054846"/>
    </source>
</evidence>
<evidence type="ECO:0000313" key="2">
    <source>
        <dbReference type="EMBL" id="UFP95461.1"/>
    </source>
</evidence>
<proteinExistence type="predicted"/>
<keyword evidence="3" id="KW-1185">Reference proteome</keyword>
<organism evidence="2 3">
    <name type="scientific">Gloeobacter morelensis MG652769</name>
    <dbReference type="NCBI Taxonomy" id="2781736"/>
    <lineage>
        <taxon>Bacteria</taxon>
        <taxon>Bacillati</taxon>
        <taxon>Cyanobacteriota</taxon>
        <taxon>Cyanophyceae</taxon>
        <taxon>Gloeobacterales</taxon>
        <taxon>Gloeobacteraceae</taxon>
        <taxon>Gloeobacter</taxon>
        <taxon>Gloeobacter morelensis</taxon>
    </lineage>
</organism>
<dbReference type="InterPro" id="IPR008538">
    <property type="entry name" value="Uma2"/>
</dbReference>
<feature type="domain" description="Putative restriction endonuclease" evidence="1">
    <location>
        <begin position="16"/>
        <end position="193"/>
    </location>
</feature>
<protein>
    <submittedName>
        <fullName evidence="2">Uma2 family endonuclease</fullName>
    </submittedName>
</protein>
<dbReference type="EMBL" id="CP063845">
    <property type="protein sequence ID" value="UFP95461.1"/>
    <property type="molecule type" value="Genomic_DNA"/>
</dbReference>
<sequence>MHWRTSVMTTTQRLTFEQYLEWDDGTDKRYELVDGRLIELPPESEPNSSLANFLFLQLVNAGVPFRQIQPHTCELQVPVLQPGDPANRYPDLVILREEHLELTRRRLTITFDMLPPYLVVEVVSPGERNRDRDYGRKRRQYAARGIPEYWLLDPREDAITVLQLDQGTYSNVGKYKGSAQIQSPKLAERGITLVLTAGQVLEAVK</sequence>
<keyword evidence="2" id="KW-0378">Hydrolase</keyword>
<name>A0ABY3PP54_9CYAN</name>
<evidence type="ECO:0000259" key="1">
    <source>
        <dbReference type="Pfam" id="PF05685"/>
    </source>
</evidence>
<dbReference type="Proteomes" id="UP001054846">
    <property type="component" value="Chromosome"/>
</dbReference>
<keyword evidence="2" id="KW-0540">Nuclease</keyword>